<gene>
    <name evidence="1" type="ORF">PVAND_016395</name>
</gene>
<dbReference type="EMBL" id="JADBJN010000004">
    <property type="protein sequence ID" value="KAG5668455.1"/>
    <property type="molecule type" value="Genomic_DNA"/>
</dbReference>
<evidence type="ECO:0000313" key="1">
    <source>
        <dbReference type="EMBL" id="KAG5668455.1"/>
    </source>
</evidence>
<organism evidence="1 2">
    <name type="scientific">Polypedilum vanderplanki</name>
    <name type="common">Sleeping chironomid midge</name>
    <dbReference type="NCBI Taxonomy" id="319348"/>
    <lineage>
        <taxon>Eukaryota</taxon>
        <taxon>Metazoa</taxon>
        <taxon>Ecdysozoa</taxon>
        <taxon>Arthropoda</taxon>
        <taxon>Hexapoda</taxon>
        <taxon>Insecta</taxon>
        <taxon>Pterygota</taxon>
        <taxon>Neoptera</taxon>
        <taxon>Endopterygota</taxon>
        <taxon>Diptera</taxon>
        <taxon>Nematocera</taxon>
        <taxon>Chironomoidea</taxon>
        <taxon>Chironomidae</taxon>
        <taxon>Chironominae</taxon>
        <taxon>Polypedilum</taxon>
        <taxon>Polypedilum</taxon>
    </lineage>
</organism>
<dbReference type="Proteomes" id="UP001107558">
    <property type="component" value="Chromosome 4"/>
</dbReference>
<name>A0A9J6BFT1_POLVA</name>
<reference evidence="1" key="1">
    <citation type="submission" date="2021-03" db="EMBL/GenBank/DDBJ databases">
        <title>Chromosome level genome of the anhydrobiotic midge Polypedilum vanderplanki.</title>
        <authorList>
            <person name="Yoshida Y."/>
            <person name="Kikawada T."/>
            <person name="Gusev O."/>
        </authorList>
    </citation>
    <scope>NUCLEOTIDE SEQUENCE</scope>
    <source>
        <strain evidence="1">NIAS01</strain>
        <tissue evidence="1">Whole body or cell culture</tissue>
    </source>
</reference>
<protein>
    <submittedName>
        <fullName evidence="1">Uncharacterized protein</fullName>
    </submittedName>
</protein>
<comment type="caution">
    <text evidence="1">The sequence shown here is derived from an EMBL/GenBank/DDBJ whole genome shotgun (WGS) entry which is preliminary data.</text>
</comment>
<dbReference type="AlphaFoldDB" id="A0A9J6BFT1"/>
<keyword evidence="2" id="KW-1185">Reference proteome</keyword>
<proteinExistence type="predicted"/>
<sequence length="98" mass="11539">MAQVIFDAIKFYRMNYERILEIIFIDEPSNYLKRIADAVIKQLDEIPTKISFNSISYGLPFQKADIEIFEPKVLTLSMLSYGFYIWLATDCCNFCILY</sequence>
<accession>A0A9J6BFT1</accession>
<evidence type="ECO:0000313" key="2">
    <source>
        <dbReference type="Proteomes" id="UP001107558"/>
    </source>
</evidence>